<evidence type="ECO:0000313" key="2">
    <source>
        <dbReference type="EMBL" id="WHQ68555.1"/>
    </source>
</evidence>
<organism evidence="2 3">
    <name type="scientific">Methylorubrum extorquens</name>
    <name type="common">Methylobacterium dichloromethanicum</name>
    <name type="synonym">Methylobacterium extorquens</name>
    <dbReference type="NCBI Taxonomy" id="408"/>
    <lineage>
        <taxon>Bacteria</taxon>
        <taxon>Pseudomonadati</taxon>
        <taxon>Pseudomonadota</taxon>
        <taxon>Alphaproteobacteria</taxon>
        <taxon>Hyphomicrobiales</taxon>
        <taxon>Methylobacteriaceae</taxon>
        <taxon>Methylorubrum</taxon>
    </lineage>
</organism>
<name>A0AAX3WD92_METEX</name>
<feature type="region of interest" description="Disordered" evidence="1">
    <location>
        <begin position="85"/>
        <end position="108"/>
    </location>
</feature>
<gene>
    <name evidence="2" type="ORF">KEC54_19525</name>
</gene>
<dbReference type="EMBL" id="CP073633">
    <property type="protein sequence ID" value="WHQ68555.1"/>
    <property type="molecule type" value="Genomic_DNA"/>
</dbReference>
<evidence type="ECO:0000313" key="3">
    <source>
        <dbReference type="Proteomes" id="UP001223720"/>
    </source>
</evidence>
<protein>
    <submittedName>
        <fullName evidence="2">Uncharacterized protein</fullName>
    </submittedName>
</protein>
<sequence length="108" mass="11929">MTRPTDDLSGHLTSLDNRAGLAALLPDVPEPRLVLLRAIRTWARAHAPNSRLLPRDGTIEAAAIEREIRALHEFIEADRRANPYVGTHRQSTTACGAGPEPGPDWPHW</sequence>
<reference evidence="2" key="1">
    <citation type="journal article" date="2022" name="Biotechnol. Bioprocess Eng.">
        <title>Pan-genome Analysis Reveals Comparative Genomic Features of Central Metabolic Pathways in Methylorubrum extorquens.</title>
        <authorList>
            <person name="Lee G.M."/>
            <person name="Scott-Nevros Z.K."/>
            <person name="Lee S.-M."/>
            <person name="Kim D."/>
        </authorList>
    </citation>
    <scope>NUCLEOTIDE SEQUENCE</scope>
    <source>
        <strain evidence="2">ATCC 55366</strain>
    </source>
</reference>
<dbReference type="AlphaFoldDB" id="A0AAX3WD92"/>
<dbReference type="RefSeq" id="WP_056113468.1">
    <property type="nucleotide sequence ID" value="NZ_CP073633.1"/>
</dbReference>
<proteinExistence type="predicted"/>
<evidence type="ECO:0000256" key="1">
    <source>
        <dbReference type="SAM" id="MobiDB-lite"/>
    </source>
</evidence>
<dbReference type="Proteomes" id="UP001223720">
    <property type="component" value="Chromosome"/>
</dbReference>
<accession>A0AAX3WD92</accession>